<accession>A0A0A9EAD5</accession>
<protein>
    <submittedName>
        <fullName evidence="1">Uncharacterized protein</fullName>
    </submittedName>
</protein>
<proteinExistence type="predicted"/>
<reference evidence="1" key="1">
    <citation type="submission" date="2014-09" db="EMBL/GenBank/DDBJ databases">
        <authorList>
            <person name="Magalhaes I.L.F."/>
            <person name="Oliveira U."/>
            <person name="Santos F.R."/>
            <person name="Vidigal T.H.D.A."/>
            <person name="Brescovit A.D."/>
            <person name="Santos A.J."/>
        </authorList>
    </citation>
    <scope>NUCLEOTIDE SEQUENCE</scope>
    <source>
        <tissue evidence="1">Shoot tissue taken approximately 20 cm above the soil surface</tissue>
    </source>
</reference>
<sequence>MSSLDTRLSHLEKVNNGCKVCKSFPSSSCCLH</sequence>
<dbReference type="EMBL" id="GBRH01201897">
    <property type="protein sequence ID" value="JAD95998.1"/>
    <property type="molecule type" value="Transcribed_RNA"/>
</dbReference>
<evidence type="ECO:0000313" key="1">
    <source>
        <dbReference type="EMBL" id="JAD95998.1"/>
    </source>
</evidence>
<name>A0A0A9EAD5_ARUDO</name>
<organism evidence="1">
    <name type="scientific">Arundo donax</name>
    <name type="common">Giant reed</name>
    <name type="synonym">Donax arundinaceus</name>
    <dbReference type="NCBI Taxonomy" id="35708"/>
    <lineage>
        <taxon>Eukaryota</taxon>
        <taxon>Viridiplantae</taxon>
        <taxon>Streptophyta</taxon>
        <taxon>Embryophyta</taxon>
        <taxon>Tracheophyta</taxon>
        <taxon>Spermatophyta</taxon>
        <taxon>Magnoliopsida</taxon>
        <taxon>Liliopsida</taxon>
        <taxon>Poales</taxon>
        <taxon>Poaceae</taxon>
        <taxon>PACMAD clade</taxon>
        <taxon>Arundinoideae</taxon>
        <taxon>Arundineae</taxon>
        <taxon>Arundo</taxon>
    </lineage>
</organism>
<reference evidence="1" key="2">
    <citation type="journal article" date="2015" name="Data Brief">
        <title>Shoot transcriptome of the giant reed, Arundo donax.</title>
        <authorList>
            <person name="Barrero R.A."/>
            <person name="Guerrero F.D."/>
            <person name="Moolhuijzen P."/>
            <person name="Goolsby J.A."/>
            <person name="Tidwell J."/>
            <person name="Bellgard S.E."/>
            <person name="Bellgard M.I."/>
        </authorList>
    </citation>
    <scope>NUCLEOTIDE SEQUENCE</scope>
    <source>
        <tissue evidence="1">Shoot tissue taken approximately 20 cm above the soil surface</tissue>
    </source>
</reference>
<dbReference type="AlphaFoldDB" id="A0A0A9EAD5"/>